<feature type="domain" description="BRCT" evidence="1">
    <location>
        <begin position="1"/>
        <end position="56"/>
    </location>
</feature>
<accession>A0A699YLC4</accession>
<dbReference type="SUPFAM" id="SSF52113">
    <property type="entry name" value="BRCT domain"/>
    <property type="match status" value="1"/>
</dbReference>
<name>A0A699YLC4_HAELA</name>
<dbReference type="EMBL" id="BLLF01000371">
    <property type="protein sequence ID" value="GFH11067.1"/>
    <property type="molecule type" value="Genomic_DNA"/>
</dbReference>
<dbReference type="InterPro" id="IPR001357">
    <property type="entry name" value="BRCT_dom"/>
</dbReference>
<gene>
    <name evidence="2" type="ORF">HaLaN_06501</name>
</gene>
<evidence type="ECO:0000313" key="2">
    <source>
        <dbReference type="EMBL" id="GFH11067.1"/>
    </source>
</evidence>
<comment type="caution">
    <text evidence="2">The sequence shown here is derived from an EMBL/GenBank/DDBJ whole genome shotgun (WGS) entry which is preliminary data.</text>
</comment>
<dbReference type="InterPro" id="IPR036420">
    <property type="entry name" value="BRCT_dom_sf"/>
</dbReference>
<dbReference type="Pfam" id="PF00533">
    <property type="entry name" value="BRCT"/>
    <property type="match status" value="1"/>
</dbReference>
<proteinExistence type="predicted"/>
<reference evidence="2 3" key="1">
    <citation type="submission" date="2020-02" db="EMBL/GenBank/DDBJ databases">
        <title>Draft genome sequence of Haematococcus lacustris strain NIES-144.</title>
        <authorList>
            <person name="Morimoto D."/>
            <person name="Nakagawa S."/>
            <person name="Yoshida T."/>
            <person name="Sawayama S."/>
        </authorList>
    </citation>
    <scope>NUCLEOTIDE SEQUENCE [LARGE SCALE GENOMIC DNA]</scope>
    <source>
        <strain evidence="2 3">NIES-144</strain>
    </source>
</reference>
<sequence>MKGGPGFTHLVTSAEGFTRSAKQLSALAWGKPLVHPGWLEDCRAAGTWVAVQRRHMKMDSRSERKWGLDLWAAHSRHLLQGPLLAAKRGGEKLETLMGG</sequence>
<dbReference type="Proteomes" id="UP000485058">
    <property type="component" value="Unassembled WGS sequence"/>
</dbReference>
<evidence type="ECO:0000313" key="3">
    <source>
        <dbReference type="Proteomes" id="UP000485058"/>
    </source>
</evidence>
<dbReference type="Gene3D" id="3.40.50.10190">
    <property type="entry name" value="BRCT domain"/>
    <property type="match status" value="1"/>
</dbReference>
<dbReference type="AlphaFoldDB" id="A0A699YLC4"/>
<protein>
    <recommendedName>
        <fullName evidence="1">BRCT domain-containing protein</fullName>
    </recommendedName>
</protein>
<evidence type="ECO:0000259" key="1">
    <source>
        <dbReference type="PROSITE" id="PS50172"/>
    </source>
</evidence>
<dbReference type="PROSITE" id="PS50172">
    <property type="entry name" value="BRCT"/>
    <property type="match status" value="1"/>
</dbReference>
<keyword evidence="3" id="KW-1185">Reference proteome</keyword>
<organism evidence="2 3">
    <name type="scientific">Haematococcus lacustris</name>
    <name type="common">Green alga</name>
    <name type="synonym">Haematococcus pluvialis</name>
    <dbReference type="NCBI Taxonomy" id="44745"/>
    <lineage>
        <taxon>Eukaryota</taxon>
        <taxon>Viridiplantae</taxon>
        <taxon>Chlorophyta</taxon>
        <taxon>core chlorophytes</taxon>
        <taxon>Chlorophyceae</taxon>
        <taxon>CS clade</taxon>
        <taxon>Chlamydomonadales</taxon>
        <taxon>Haematococcaceae</taxon>
        <taxon>Haematococcus</taxon>
    </lineage>
</organism>
<dbReference type="CDD" id="cd17744">
    <property type="entry name" value="BRCT_MDC1_rpt1"/>
    <property type="match status" value="1"/>
</dbReference>